<organism evidence="1 2">
    <name type="scientific">Photobacterium damselae subsp. damselae</name>
    <name type="common">Listonella damsela</name>
    <dbReference type="NCBI Taxonomy" id="85581"/>
    <lineage>
        <taxon>Bacteria</taxon>
        <taxon>Pseudomonadati</taxon>
        <taxon>Pseudomonadota</taxon>
        <taxon>Gammaproteobacteria</taxon>
        <taxon>Vibrionales</taxon>
        <taxon>Vibrionaceae</taxon>
        <taxon>Photobacterium</taxon>
    </lineage>
</organism>
<dbReference type="Proteomes" id="UP000480943">
    <property type="component" value="Unassembled WGS sequence"/>
</dbReference>
<comment type="caution">
    <text evidence="1">The sequence shown here is derived from an EMBL/GenBank/DDBJ whole genome shotgun (WGS) entry which is preliminary data.</text>
</comment>
<accession>A0AAD3ZVT2</accession>
<evidence type="ECO:0000313" key="2">
    <source>
        <dbReference type="Proteomes" id="UP000480943"/>
    </source>
</evidence>
<proteinExistence type="predicted"/>
<protein>
    <submittedName>
        <fullName evidence="1">Uncharacterized protein</fullName>
    </submittedName>
</protein>
<sequence length="274" mass="32264">MLNINVETKIIIDGTLVQYHIYSEDKPLIITFAPAGSVLTYKQIRKDHSAWGFEFFKNRGYNILSFSAIEEKHWFISPILLRYINSLEKQTLLFPQRIGYGASMGAFGLSLYHKSLHVDKLLLITPLTPNDKNIEHLSFDYCAGHHGDITIIYDPFCHQDTLHAMRYPKNSQYLKLYGVGHRVIESMNQLSMLKHTIRDFIVGQIDTENFYRSAKKRKNIERYYSYLLRNPTNKLTKKRINIIKYHAVKWYLTHPYHTLGKPIKKWIKSLKKRL</sequence>
<name>A0AAD3ZVT2_PHODD</name>
<evidence type="ECO:0000313" key="1">
    <source>
        <dbReference type="EMBL" id="KAB1182666.1"/>
    </source>
</evidence>
<dbReference type="AlphaFoldDB" id="A0AAD3ZVT2"/>
<gene>
    <name evidence="1" type="ORF">F6450_06020</name>
</gene>
<reference evidence="1 2" key="1">
    <citation type="submission" date="2019-09" db="EMBL/GenBank/DDBJ databases">
        <title>Photobacterium damselae subsp. damselae CDC-2227-81, a human clinical isolate.</title>
        <authorList>
            <person name="Osorio C.R."/>
        </authorList>
    </citation>
    <scope>NUCLEOTIDE SEQUENCE [LARGE SCALE GENOMIC DNA]</scope>
    <source>
        <strain evidence="1 2">CDC-2227-81</strain>
    </source>
</reference>
<dbReference type="RefSeq" id="WP_151182534.1">
    <property type="nucleotide sequence ID" value="NZ_VZUQ01000040.1"/>
</dbReference>
<dbReference type="EMBL" id="VZUQ01000040">
    <property type="protein sequence ID" value="KAB1182666.1"/>
    <property type="molecule type" value="Genomic_DNA"/>
</dbReference>